<keyword evidence="2" id="KW-1185">Reference proteome</keyword>
<protein>
    <submittedName>
        <fullName evidence="1">Uncharacterized protein</fullName>
    </submittedName>
</protein>
<evidence type="ECO:0000313" key="2">
    <source>
        <dbReference type="Proteomes" id="UP000037035"/>
    </source>
</evidence>
<reference evidence="1 2" key="1">
    <citation type="submission" date="2015-08" db="EMBL/GenBank/DDBJ databases">
        <title>Next Generation Sequencing and Analysis of the Genome of Puccinia sorghi L Schw, the Causal Agent of Maize Common Rust.</title>
        <authorList>
            <person name="Rochi L."/>
            <person name="Burguener G."/>
            <person name="Darino M."/>
            <person name="Turjanski A."/>
            <person name="Kreff E."/>
            <person name="Dieguez M.J."/>
            <person name="Sacco F."/>
        </authorList>
    </citation>
    <scope>NUCLEOTIDE SEQUENCE [LARGE SCALE GENOMIC DNA]</scope>
    <source>
        <strain evidence="1 2">RO10H11247</strain>
    </source>
</reference>
<dbReference type="PANTHER" id="PTHR33069">
    <property type="entry name" value="CHROMOSOME 7, WHOLE GENOME SHOTGUN SEQUENCE-RELATED"/>
    <property type="match status" value="1"/>
</dbReference>
<organism evidence="1 2">
    <name type="scientific">Puccinia sorghi</name>
    <dbReference type="NCBI Taxonomy" id="27349"/>
    <lineage>
        <taxon>Eukaryota</taxon>
        <taxon>Fungi</taxon>
        <taxon>Dikarya</taxon>
        <taxon>Basidiomycota</taxon>
        <taxon>Pucciniomycotina</taxon>
        <taxon>Pucciniomycetes</taxon>
        <taxon>Pucciniales</taxon>
        <taxon>Pucciniaceae</taxon>
        <taxon>Puccinia</taxon>
    </lineage>
</organism>
<evidence type="ECO:0000313" key="1">
    <source>
        <dbReference type="EMBL" id="KNZ47781.1"/>
    </source>
</evidence>
<dbReference type="OrthoDB" id="2495839at2759"/>
<dbReference type="PANTHER" id="PTHR33069:SF3">
    <property type="entry name" value="DYNEIN HEAVY CHAIN TAIL DOMAIN-CONTAINING PROTEIN"/>
    <property type="match status" value="1"/>
</dbReference>
<name>A0A0L6UGW1_9BASI</name>
<gene>
    <name evidence="1" type="ORF">VP01_614g1</name>
</gene>
<dbReference type="AlphaFoldDB" id="A0A0L6UGW1"/>
<dbReference type="VEuPathDB" id="FungiDB:VP01_614g1"/>
<dbReference type="Proteomes" id="UP000037035">
    <property type="component" value="Unassembled WGS sequence"/>
</dbReference>
<comment type="caution">
    <text evidence="1">The sequence shown here is derived from an EMBL/GenBank/DDBJ whole genome shotgun (WGS) entry which is preliminary data.</text>
</comment>
<sequence length="378" mass="43082">MTSTPTRNLGKTTRSLQNNSSIQRVDLLIQRFSSLQKKCETYVETERRGPIDIIGQHHSKEYHWLRLQSSLLPHLQQQIDDLLDSLHLSKLICPKILNSYQVNDQYLKELKIYRINGLHNCFRQALQKIAIFSGTSSEPIQQLKMVNKQFTGRFRTRVANTGATLMNVASLVSSSVQTILKWLQGSEFDLVQDDSPLITSLDYKPLIDMRVPELMALINATARCEEDGDHFAWDEFGIEPLTSKSDIEVTKLLIPIFKLCRLFFKHLSVPGIDRKSLPLYTHMSSQQLRIITELPSAVHFHLDAIMDNLRVSELGEVVDQVINLEGTFGAACNLILLHFAPIVPNSGCSPVRDEFRNWLTTWKTQFNIAVSNVVHCIQ</sequence>
<dbReference type="EMBL" id="LAVV01011441">
    <property type="protein sequence ID" value="KNZ47781.1"/>
    <property type="molecule type" value="Genomic_DNA"/>
</dbReference>
<proteinExistence type="predicted"/>
<dbReference type="STRING" id="27349.A0A0L6UGW1"/>
<accession>A0A0L6UGW1</accession>